<organism evidence="9 11">
    <name type="scientific">Methanobacterium veterum</name>
    <dbReference type="NCBI Taxonomy" id="408577"/>
    <lineage>
        <taxon>Archaea</taxon>
        <taxon>Methanobacteriati</taxon>
        <taxon>Methanobacteriota</taxon>
        <taxon>Methanomada group</taxon>
        <taxon>Methanobacteria</taxon>
        <taxon>Methanobacteriales</taxon>
        <taxon>Methanobacteriaceae</taxon>
        <taxon>Methanobacterium</taxon>
    </lineage>
</organism>
<dbReference type="Proteomes" id="UP001074446">
    <property type="component" value="Unassembled WGS sequence"/>
</dbReference>
<evidence type="ECO:0000256" key="2">
    <source>
        <dbReference type="ARBA" id="ARBA00022485"/>
    </source>
</evidence>
<keyword evidence="3" id="KW-0479">Metal-binding</keyword>
<evidence type="ECO:0000256" key="5">
    <source>
        <dbReference type="ARBA" id="ARBA00022982"/>
    </source>
</evidence>
<keyword evidence="7" id="KW-0411">Iron-sulfur</keyword>
<dbReference type="Proteomes" id="UP001068021">
    <property type="component" value="Unassembled WGS sequence"/>
</dbReference>
<evidence type="ECO:0000313" key="11">
    <source>
        <dbReference type="Proteomes" id="UP001068021"/>
    </source>
</evidence>
<gene>
    <name evidence="10" type="ORF">O3H35_07760</name>
    <name evidence="9" type="ORF">O3H54_02645</name>
</gene>
<dbReference type="EMBL" id="JAPVES010000030">
    <property type="protein sequence ID" value="MCZ3372526.1"/>
    <property type="molecule type" value="Genomic_DNA"/>
</dbReference>
<dbReference type="InterPro" id="IPR050572">
    <property type="entry name" value="Fe-S_Ferredoxin"/>
</dbReference>
<dbReference type="PANTHER" id="PTHR43687">
    <property type="entry name" value="ADENYLYLSULFATE REDUCTASE, BETA SUBUNIT"/>
    <property type="match status" value="1"/>
</dbReference>
<keyword evidence="5" id="KW-0249">Electron transport</keyword>
<dbReference type="GO" id="GO:0046872">
    <property type="term" value="F:metal ion binding"/>
    <property type="evidence" value="ECO:0007669"/>
    <property type="project" value="UniProtKB-KW"/>
</dbReference>
<feature type="domain" description="4Fe-4S ferredoxin-type" evidence="8">
    <location>
        <begin position="26"/>
        <end position="55"/>
    </location>
</feature>
<dbReference type="PROSITE" id="PS00198">
    <property type="entry name" value="4FE4S_FER_1"/>
    <property type="match status" value="2"/>
</dbReference>
<evidence type="ECO:0000256" key="4">
    <source>
        <dbReference type="ARBA" id="ARBA00022737"/>
    </source>
</evidence>
<dbReference type="Pfam" id="PF13237">
    <property type="entry name" value="Fer4_10"/>
    <property type="match status" value="1"/>
</dbReference>
<dbReference type="AlphaFoldDB" id="A0A9E4ZUT2"/>
<dbReference type="PANTHER" id="PTHR43687:SF6">
    <property type="entry name" value="L-ASPARTATE SEMIALDEHYDE SULFURTRANSFERASE IRON-SULFUR SUBUNIT"/>
    <property type="match status" value="1"/>
</dbReference>
<dbReference type="GO" id="GO:0016491">
    <property type="term" value="F:oxidoreductase activity"/>
    <property type="evidence" value="ECO:0007669"/>
    <property type="project" value="UniProtKB-ARBA"/>
</dbReference>
<proteinExistence type="predicted"/>
<keyword evidence="1" id="KW-0813">Transport</keyword>
<protein>
    <submittedName>
        <fullName evidence="9">4Fe-4S dicluster domain-containing protein</fullName>
    </submittedName>
</protein>
<name>A0A9E4ZUT2_9EURY</name>
<dbReference type="RefSeq" id="WP_245617768.1">
    <property type="nucleotide sequence ID" value="NZ_JAPVER010000018.1"/>
</dbReference>
<reference evidence="9" key="1">
    <citation type="submission" date="2022-12" db="EMBL/GenBank/DDBJ databases">
        <title>Reclassification of two methanogenic archaea species isolated from the Kolyma lowland permafrost.</title>
        <authorList>
            <person name="Trubitsyn V.E."/>
            <person name="Rivkina E.M."/>
            <person name="Shcherbakova V.A."/>
        </authorList>
    </citation>
    <scope>NUCLEOTIDE SEQUENCE</scope>
    <source>
        <strain evidence="9">M2</strain>
        <strain evidence="10">MK4</strain>
    </source>
</reference>
<dbReference type="GO" id="GO:0051539">
    <property type="term" value="F:4 iron, 4 sulfur cluster binding"/>
    <property type="evidence" value="ECO:0007669"/>
    <property type="project" value="UniProtKB-KW"/>
</dbReference>
<sequence length="107" mass="11890">MCRKDLIGLNIFPNCFKRKNEGIAMVKIKVDEDACVGCGSCVEDCPSDVYELDSEHGKTVVVKEGDCMACLSCHEICPSQALEHDDIHVAKRLYIDRKVNSTISKII</sequence>
<keyword evidence="11" id="KW-1185">Reference proteome</keyword>
<dbReference type="EMBL" id="JAPVER010000018">
    <property type="protein sequence ID" value="MCZ3364772.1"/>
    <property type="molecule type" value="Genomic_DNA"/>
</dbReference>
<dbReference type="Gene3D" id="3.30.70.20">
    <property type="match status" value="1"/>
</dbReference>
<keyword evidence="4" id="KW-0677">Repeat</keyword>
<feature type="domain" description="4Fe-4S ferredoxin-type" evidence="8">
    <location>
        <begin position="58"/>
        <end position="87"/>
    </location>
</feature>
<evidence type="ECO:0000256" key="7">
    <source>
        <dbReference type="ARBA" id="ARBA00023014"/>
    </source>
</evidence>
<dbReference type="InterPro" id="IPR017896">
    <property type="entry name" value="4Fe4S_Fe-S-bd"/>
</dbReference>
<evidence type="ECO:0000256" key="3">
    <source>
        <dbReference type="ARBA" id="ARBA00022723"/>
    </source>
</evidence>
<evidence type="ECO:0000313" key="10">
    <source>
        <dbReference type="EMBL" id="MCZ3372526.1"/>
    </source>
</evidence>
<dbReference type="PROSITE" id="PS51379">
    <property type="entry name" value="4FE4S_FER_2"/>
    <property type="match status" value="2"/>
</dbReference>
<dbReference type="InterPro" id="IPR017900">
    <property type="entry name" value="4Fe4S_Fe_S_CS"/>
</dbReference>
<comment type="caution">
    <text evidence="9">The sequence shown here is derived from an EMBL/GenBank/DDBJ whole genome shotgun (WGS) entry which is preliminary data.</text>
</comment>
<dbReference type="SUPFAM" id="SSF54862">
    <property type="entry name" value="4Fe-4S ferredoxins"/>
    <property type="match status" value="1"/>
</dbReference>
<accession>A0A9E4ZUT2</accession>
<evidence type="ECO:0000313" key="9">
    <source>
        <dbReference type="EMBL" id="MCZ3364772.1"/>
    </source>
</evidence>
<evidence type="ECO:0000259" key="8">
    <source>
        <dbReference type="PROSITE" id="PS51379"/>
    </source>
</evidence>
<keyword evidence="6" id="KW-0408">Iron</keyword>
<evidence type="ECO:0000256" key="6">
    <source>
        <dbReference type="ARBA" id="ARBA00023004"/>
    </source>
</evidence>
<keyword evidence="2" id="KW-0004">4Fe-4S</keyword>
<evidence type="ECO:0000256" key="1">
    <source>
        <dbReference type="ARBA" id="ARBA00022448"/>
    </source>
</evidence>